<proteinExistence type="predicted"/>
<dbReference type="InterPro" id="IPR048146">
    <property type="entry name" value="RAxF_45-like"/>
</dbReference>
<evidence type="ECO:0000313" key="2">
    <source>
        <dbReference type="Proteomes" id="UP001596410"/>
    </source>
</evidence>
<dbReference type="NCBIfam" id="NF041642">
    <property type="entry name" value="RAxF_45"/>
    <property type="match status" value="1"/>
</dbReference>
<gene>
    <name evidence="1" type="ORF">ACFQIC_17815</name>
</gene>
<comment type="caution">
    <text evidence="1">The sequence shown here is derived from an EMBL/GenBank/DDBJ whole genome shotgun (WGS) entry which is preliminary data.</text>
</comment>
<keyword evidence="2" id="KW-1185">Reference proteome</keyword>
<protein>
    <submittedName>
        <fullName evidence="1">RAxF-45 family protein</fullName>
    </submittedName>
</protein>
<dbReference type="EMBL" id="JBHSZV010000051">
    <property type="protein sequence ID" value="MFC7063670.1"/>
    <property type="molecule type" value="Genomic_DNA"/>
</dbReference>
<sequence length="36" mass="4137">MLSKQVIDRELLYINRALFHDLTVQGISVSNFTVKS</sequence>
<reference evidence="2" key="1">
    <citation type="journal article" date="2019" name="Int. J. Syst. Evol. Microbiol.">
        <title>The Global Catalogue of Microorganisms (GCM) 10K type strain sequencing project: providing services to taxonomists for standard genome sequencing and annotation.</title>
        <authorList>
            <consortium name="The Broad Institute Genomics Platform"/>
            <consortium name="The Broad Institute Genome Sequencing Center for Infectious Disease"/>
            <person name="Wu L."/>
            <person name="Ma J."/>
        </authorList>
    </citation>
    <scope>NUCLEOTIDE SEQUENCE [LARGE SCALE GENOMIC DNA]</scope>
    <source>
        <strain evidence="2">CGMCC 4.1621</strain>
    </source>
</reference>
<evidence type="ECO:0000313" key="1">
    <source>
        <dbReference type="EMBL" id="MFC7063670.1"/>
    </source>
</evidence>
<dbReference type="Proteomes" id="UP001596410">
    <property type="component" value="Unassembled WGS sequence"/>
</dbReference>
<dbReference type="RefSeq" id="WP_390217583.1">
    <property type="nucleotide sequence ID" value="NZ_JBHSZV010000051.1"/>
</dbReference>
<organism evidence="1 2">
    <name type="scientific">Halobacillus seohaensis</name>
    <dbReference type="NCBI Taxonomy" id="447421"/>
    <lineage>
        <taxon>Bacteria</taxon>
        <taxon>Bacillati</taxon>
        <taxon>Bacillota</taxon>
        <taxon>Bacilli</taxon>
        <taxon>Bacillales</taxon>
        <taxon>Bacillaceae</taxon>
        <taxon>Halobacillus</taxon>
    </lineage>
</organism>
<name>A0ABW2EMZ9_9BACI</name>
<accession>A0ABW2EMZ9</accession>